<feature type="domain" description="GIY-YIG" evidence="1">
    <location>
        <begin position="35"/>
        <end position="153"/>
    </location>
</feature>
<dbReference type="SUPFAM" id="SSF82771">
    <property type="entry name" value="GIY-YIG endonuclease"/>
    <property type="match status" value="1"/>
</dbReference>
<evidence type="ECO:0000313" key="2">
    <source>
        <dbReference type="EMBL" id="OHX45040.1"/>
    </source>
</evidence>
<evidence type="ECO:0000313" key="3">
    <source>
        <dbReference type="Proteomes" id="UP000180194"/>
    </source>
</evidence>
<proteinExistence type="predicted"/>
<dbReference type="InterPro" id="IPR000305">
    <property type="entry name" value="GIY-YIG_endonuc"/>
</dbReference>
<gene>
    <name evidence="2" type="ORF">BBV17_24255</name>
</gene>
<evidence type="ECO:0000259" key="1">
    <source>
        <dbReference type="PROSITE" id="PS50164"/>
    </source>
</evidence>
<reference evidence="2 3" key="1">
    <citation type="submission" date="2016-07" db="EMBL/GenBank/DDBJ databases">
        <title>Bacillus oceanisediminis whole genome.</title>
        <authorList>
            <person name="Pal Y."/>
            <person name="Verma A."/>
            <person name="Mual P."/>
            <person name="Srinivasan K."/>
        </authorList>
    </citation>
    <scope>NUCLEOTIDE SEQUENCE [LARGE SCALE GENOMIC DNA]</scope>
    <source>
        <strain evidence="2 3">Bhandara28</strain>
    </source>
</reference>
<accession>A0ABX3CNN7</accession>
<dbReference type="RefSeq" id="WP_009335655.1">
    <property type="nucleotide sequence ID" value="NZ_MBRJ01000039.1"/>
</dbReference>
<dbReference type="InterPro" id="IPR035901">
    <property type="entry name" value="GIY-YIG_endonuc_sf"/>
</dbReference>
<organism evidence="2 3">
    <name type="scientific">Cytobacillus oceanisediminis</name>
    <dbReference type="NCBI Taxonomy" id="665099"/>
    <lineage>
        <taxon>Bacteria</taxon>
        <taxon>Bacillati</taxon>
        <taxon>Bacillota</taxon>
        <taxon>Bacilli</taxon>
        <taxon>Bacillales</taxon>
        <taxon>Bacillaceae</taxon>
        <taxon>Cytobacillus</taxon>
    </lineage>
</organism>
<sequence length="256" mass="29819">MYGTIIQDAYKKDEALEIIEALDDLCSPNDHYGWASAGLYCFWNYETKEILYIGLTLDLTQRFKQHNGYMRTTKTGSKLKNIQEYFKNHEKIGYSILVQSPLDQPVTAKNIYNLFQFDPSIHELKDFSQEQSKINLKTVEGILIEAYRRYYGSIPPWNKVEGSKRGREMASDGNYELVELFKTDDSSPLVSRFSLRQLSNEPLYEGIEIFLHGARQIMLSRGLPYGEALEYIKITDSLKRLEQIKSMDYYNIKLKI</sequence>
<dbReference type="EMBL" id="MBRJ01000039">
    <property type="protein sequence ID" value="OHX45040.1"/>
    <property type="molecule type" value="Genomic_DNA"/>
</dbReference>
<name>A0ABX3CNN7_9BACI</name>
<dbReference type="PROSITE" id="PS50164">
    <property type="entry name" value="GIY_YIG"/>
    <property type="match status" value="1"/>
</dbReference>
<dbReference type="Proteomes" id="UP000180194">
    <property type="component" value="Unassembled WGS sequence"/>
</dbReference>
<protein>
    <recommendedName>
        <fullName evidence="1">GIY-YIG domain-containing protein</fullName>
    </recommendedName>
</protein>
<keyword evidence="3" id="KW-1185">Reference proteome</keyword>
<comment type="caution">
    <text evidence="2">The sequence shown here is derived from an EMBL/GenBank/DDBJ whole genome shotgun (WGS) entry which is preliminary data.</text>
</comment>